<feature type="region of interest" description="Disordered" evidence="1">
    <location>
        <begin position="29"/>
        <end position="81"/>
    </location>
</feature>
<dbReference type="EMBL" id="VOIH02000009">
    <property type="protein sequence ID" value="KAF3438749.1"/>
    <property type="molecule type" value="Genomic_DNA"/>
</dbReference>
<dbReference type="PANTHER" id="PTHR33047">
    <property type="entry name" value="PROTEIN TAR1"/>
    <property type="match status" value="1"/>
</dbReference>
<keyword evidence="3" id="KW-1185">Reference proteome</keyword>
<name>A0A8K0E2U7_9ROSA</name>
<gene>
    <name evidence="2" type="ORF">FNV43_RR21513</name>
</gene>
<proteinExistence type="predicted"/>
<evidence type="ECO:0000256" key="1">
    <source>
        <dbReference type="SAM" id="MobiDB-lite"/>
    </source>
</evidence>
<sequence length="179" mass="19496">MIGRADMKDQKQRRYERLGCHKRLSTVRSDSPCTGYGRRGEGPAFRSVPARGDQLAGRLRRSAGGRRVGAGTRARPPSQSFSRFGSILPTSLAYIVPSTVHSPWNDAVMSAAGRGGHSVLRIFKGAAPDTAASRCSSGRWTLPPVSRFEWAVLSEKDNSSRPGRLGLLALPSAFRRLEF</sequence>
<evidence type="ECO:0000313" key="2">
    <source>
        <dbReference type="EMBL" id="KAF3438749.1"/>
    </source>
</evidence>
<comment type="caution">
    <text evidence="2">The sequence shown here is derived from an EMBL/GenBank/DDBJ whole genome shotgun (WGS) entry which is preliminary data.</text>
</comment>
<organism evidence="2 3">
    <name type="scientific">Rhamnella rubrinervis</name>
    <dbReference type="NCBI Taxonomy" id="2594499"/>
    <lineage>
        <taxon>Eukaryota</taxon>
        <taxon>Viridiplantae</taxon>
        <taxon>Streptophyta</taxon>
        <taxon>Embryophyta</taxon>
        <taxon>Tracheophyta</taxon>
        <taxon>Spermatophyta</taxon>
        <taxon>Magnoliopsida</taxon>
        <taxon>eudicotyledons</taxon>
        <taxon>Gunneridae</taxon>
        <taxon>Pentapetalae</taxon>
        <taxon>rosids</taxon>
        <taxon>fabids</taxon>
        <taxon>Rosales</taxon>
        <taxon>Rhamnaceae</taxon>
        <taxon>rhamnoid group</taxon>
        <taxon>Rhamneae</taxon>
        <taxon>Rhamnella</taxon>
    </lineage>
</organism>
<dbReference type="AlphaFoldDB" id="A0A8K0E2U7"/>
<protein>
    <submittedName>
        <fullName evidence="2">Uncharacterized protein</fullName>
    </submittedName>
</protein>
<reference evidence="2" key="1">
    <citation type="submission" date="2020-03" db="EMBL/GenBank/DDBJ databases">
        <title>A high-quality chromosome-level genome assembly of a woody plant with both climbing and erect habits, Rhamnella rubrinervis.</title>
        <authorList>
            <person name="Lu Z."/>
            <person name="Yang Y."/>
            <person name="Zhu X."/>
            <person name="Sun Y."/>
        </authorList>
    </citation>
    <scope>NUCLEOTIDE SEQUENCE</scope>
    <source>
        <strain evidence="2">BYM</strain>
        <tissue evidence="2">Leaf</tissue>
    </source>
</reference>
<dbReference type="PANTHER" id="PTHR33047:SF42">
    <property type="entry name" value="PROTEIN TAR1"/>
    <property type="match status" value="1"/>
</dbReference>
<accession>A0A8K0E2U7</accession>
<dbReference type="InterPro" id="IPR052997">
    <property type="entry name" value="RRT15-like"/>
</dbReference>
<dbReference type="Proteomes" id="UP000796880">
    <property type="component" value="Unassembled WGS sequence"/>
</dbReference>
<evidence type="ECO:0000313" key="3">
    <source>
        <dbReference type="Proteomes" id="UP000796880"/>
    </source>
</evidence>